<evidence type="ECO:0000256" key="3">
    <source>
        <dbReference type="PROSITE-ProRule" id="PRU10141"/>
    </source>
</evidence>
<keyword evidence="7" id="KW-1185">Reference proteome</keyword>
<evidence type="ECO:0000256" key="2">
    <source>
        <dbReference type="ARBA" id="ARBA00022840"/>
    </source>
</evidence>
<keyword evidence="1 3" id="KW-0547">Nucleotide-binding</keyword>
<evidence type="ECO:0000256" key="1">
    <source>
        <dbReference type="ARBA" id="ARBA00022741"/>
    </source>
</evidence>
<comment type="caution">
    <text evidence="6">The sequence shown here is derived from an EMBL/GenBank/DDBJ whole genome shotgun (WGS) entry which is preliminary data.</text>
</comment>
<evidence type="ECO:0000313" key="7">
    <source>
        <dbReference type="Proteomes" id="UP001057375"/>
    </source>
</evidence>
<dbReference type="InterPro" id="IPR000719">
    <property type="entry name" value="Prot_kinase_dom"/>
</dbReference>
<evidence type="ECO:0000256" key="4">
    <source>
        <dbReference type="SAM" id="MobiDB-lite"/>
    </source>
</evidence>
<dbReference type="EMBL" id="BQXS01011689">
    <property type="protein sequence ID" value="GKT15638.1"/>
    <property type="molecule type" value="Genomic_DNA"/>
</dbReference>
<dbReference type="PANTHER" id="PTHR44167">
    <property type="entry name" value="OVARIAN-SPECIFIC SERINE/THREONINE-PROTEIN KINASE LOK-RELATED"/>
    <property type="match status" value="1"/>
</dbReference>
<dbReference type="PROSITE" id="PS00108">
    <property type="entry name" value="PROTEIN_KINASE_ST"/>
    <property type="match status" value="1"/>
</dbReference>
<dbReference type="SMART" id="SM00220">
    <property type="entry name" value="S_TKc"/>
    <property type="match status" value="1"/>
</dbReference>
<organism evidence="6 7">
    <name type="scientific">Aduncisulcus paluster</name>
    <dbReference type="NCBI Taxonomy" id="2918883"/>
    <lineage>
        <taxon>Eukaryota</taxon>
        <taxon>Metamonada</taxon>
        <taxon>Carpediemonas-like organisms</taxon>
        <taxon>Aduncisulcus</taxon>
    </lineage>
</organism>
<gene>
    <name evidence="6" type="ORF">ADUPG1_010757</name>
</gene>
<reference evidence="6" key="1">
    <citation type="submission" date="2022-03" db="EMBL/GenBank/DDBJ databases">
        <title>Draft genome sequence of Aduncisulcus paluster, a free-living microaerophilic Fornicata.</title>
        <authorList>
            <person name="Yuyama I."/>
            <person name="Kume K."/>
            <person name="Tamura T."/>
            <person name="Inagaki Y."/>
            <person name="Hashimoto T."/>
        </authorList>
    </citation>
    <scope>NUCLEOTIDE SEQUENCE</scope>
    <source>
        <strain evidence="6">NY0171</strain>
    </source>
</reference>
<feature type="binding site" evidence="3">
    <location>
        <position position="68"/>
    </location>
    <ligand>
        <name>ATP</name>
        <dbReference type="ChEBI" id="CHEBI:30616"/>
    </ligand>
</feature>
<name>A0ABQ5JSP5_9EUKA</name>
<feature type="region of interest" description="Disordered" evidence="4">
    <location>
        <begin position="442"/>
        <end position="480"/>
    </location>
</feature>
<evidence type="ECO:0000313" key="6">
    <source>
        <dbReference type="EMBL" id="GKT15638.1"/>
    </source>
</evidence>
<evidence type="ECO:0000259" key="5">
    <source>
        <dbReference type="PROSITE" id="PS50011"/>
    </source>
</evidence>
<dbReference type="Gene3D" id="1.10.510.10">
    <property type="entry name" value="Transferase(Phosphotransferase) domain 1"/>
    <property type="match status" value="2"/>
</dbReference>
<dbReference type="SUPFAM" id="SSF56112">
    <property type="entry name" value="Protein kinase-like (PK-like)"/>
    <property type="match status" value="1"/>
</dbReference>
<feature type="region of interest" description="Disordered" evidence="4">
    <location>
        <begin position="1"/>
        <end position="28"/>
    </location>
</feature>
<keyword evidence="2 3" id="KW-0067">ATP-binding</keyword>
<feature type="compositionally biased region" description="Basic residues" evidence="4">
    <location>
        <begin position="7"/>
        <end position="16"/>
    </location>
</feature>
<dbReference type="PROSITE" id="PS00107">
    <property type="entry name" value="PROTEIN_KINASE_ATP"/>
    <property type="match status" value="1"/>
</dbReference>
<sequence>PKDTKQKKTKDKKKHNPKDGKPKYNPKHDSLTLTSASTLTSQCIIGSGGFGEVLLVKVDGIPFPCVLKKMLRVADKTVVKDCRKEFKMQLKLFNNPKCFNRIPRPLYILNLLDCDMKGVYGFLMEFCVGGSVSAFAKRWCADGKYVSVDDTADDSEPSDSSSASESDDHDRFDPMTLNPVKVCSLCVGMIECLDDVFTAKPKLVHRDVKPDNFLVRVDPKDGECTVVLADLGLVHIQDSISYSTSSKSFVSLSDSSSSSHSTQTPKTKRSICGTLVYNSYEALRGIHSQKSDAYSLGISMFSLFLCSIPFLKMPLLRGKNQVEVSKILMEMLKNNMVPPLKESPLFKSLKAIEDGLYCSVYKVLDEVFTGLTQFSVDERMSVHQARKKVQTIKHLLPKIGEGFKYPSVEDIIIEQKRKRYGFAGAITGGPMSHSEIQESIINPHGIIDDRDYDESEKESEESERYGEHETQSVSSKQNSLYQSIEKDDRDMPFYMLHRDERVGETSGSYSIIPFTDASVTDEFDSLSISLTKQSSIEYLDYLESIGLEREKEE</sequence>
<protein>
    <recommendedName>
        <fullName evidence="5">Protein kinase domain-containing protein</fullName>
    </recommendedName>
</protein>
<dbReference type="Pfam" id="PF00069">
    <property type="entry name" value="Pkinase"/>
    <property type="match status" value="1"/>
</dbReference>
<feature type="region of interest" description="Disordered" evidence="4">
    <location>
        <begin position="150"/>
        <end position="173"/>
    </location>
</feature>
<feature type="compositionally biased region" description="Acidic residues" evidence="4">
    <location>
        <begin position="450"/>
        <end position="461"/>
    </location>
</feature>
<dbReference type="InterPro" id="IPR017441">
    <property type="entry name" value="Protein_kinase_ATP_BS"/>
</dbReference>
<feature type="non-terminal residue" evidence="6">
    <location>
        <position position="1"/>
    </location>
</feature>
<dbReference type="Proteomes" id="UP001057375">
    <property type="component" value="Unassembled WGS sequence"/>
</dbReference>
<feature type="compositionally biased region" description="Polar residues" evidence="4">
    <location>
        <begin position="471"/>
        <end position="480"/>
    </location>
</feature>
<proteinExistence type="predicted"/>
<feature type="domain" description="Protein kinase" evidence="5">
    <location>
        <begin position="39"/>
        <end position="397"/>
    </location>
</feature>
<dbReference type="InterPro" id="IPR011009">
    <property type="entry name" value="Kinase-like_dom_sf"/>
</dbReference>
<dbReference type="PROSITE" id="PS50011">
    <property type="entry name" value="PROTEIN_KINASE_DOM"/>
    <property type="match status" value="1"/>
</dbReference>
<feature type="compositionally biased region" description="Basic and acidic residues" evidence="4">
    <location>
        <begin position="17"/>
        <end position="28"/>
    </location>
</feature>
<accession>A0ABQ5JSP5</accession>
<dbReference type="InterPro" id="IPR008271">
    <property type="entry name" value="Ser/Thr_kinase_AS"/>
</dbReference>
<dbReference type="PANTHER" id="PTHR44167:SF24">
    <property type="entry name" value="SERINE_THREONINE-PROTEIN KINASE CHK2"/>
    <property type="match status" value="1"/>
</dbReference>